<evidence type="ECO:0000313" key="2">
    <source>
        <dbReference type="Proteomes" id="UP000028401"/>
    </source>
</evidence>
<dbReference type="Proteomes" id="UP000028401">
    <property type="component" value="Unassembled WGS sequence"/>
</dbReference>
<evidence type="ECO:0000313" key="1">
    <source>
        <dbReference type="EMBL" id="KEY62180.1"/>
    </source>
</evidence>
<dbReference type="RefSeq" id="WP_023164006.1">
    <property type="nucleotide sequence ID" value="NZ_AZSI01000056.1"/>
</dbReference>
<organism evidence="1 2">
    <name type="scientific">Lactococcus cremoris subsp. cremoris GE214</name>
    <dbReference type="NCBI Taxonomy" id="1415168"/>
    <lineage>
        <taxon>Bacteria</taxon>
        <taxon>Bacillati</taxon>
        <taxon>Bacillota</taxon>
        <taxon>Bacilli</taxon>
        <taxon>Lactobacillales</taxon>
        <taxon>Streptococcaceae</taxon>
        <taxon>Lactococcus</taxon>
        <taxon>Lactococcus cremoris subsp. cremoris</taxon>
    </lineage>
</organism>
<dbReference type="PATRIC" id="fig|1415168.3.peg.1755"/>
<accession>A0A084AA51</accession>
<sequence>MSSIKNAYIKFWYTLILVANQKNDSDAELVVLTSNGTYIGKPVSSSELETDFVNQAWEMTFSESKTDKVSEEISLIHLKNVRTLDNSESYGTLTIFAEDVLGVSGNGDLTAPSDD</sequence>
<dbReference type="AlphaFoldDB" id="A0A084AA51"/>
<protein>
    <submittedName>
        <fullName evidence="1">Putative phage related protein</fullName>
    </submittedName>
</protein>
<reference evidence="1 2" key="1">
    <citation type="submission" date="2014-06" db="EMBL/GenBank/DDBJ databases">
        <title>Draft genome sequence of the putrescine producing strain Lactococcus lactis subsp cremoris GE214.</title>
        <authorList>
            <person name="Ladero V."/>
            <person name="Linares D.M."/>
            <person name="del Rio B."/>
            <person name="Mayo B."/>
            <person name="Martin M.C."/>
            <person name="Fernandez M."/>
            <person name="Alvarez M.A."/>
        </authorList>
    </citation>
    <scope>NUCLEOTIDE SEQUENCE [LARGE SCALE GENOMIC DNA]</scope>
    <source>
        <strain evidence="1 2">GE214</strain>
    </source>
</reference>
<comment type="caution">
    <text evidence="1">The sequence shown here is derived from an EMBL/GenBank/DDBJ whole genome shotgun (WGS) entry which is preliminary data.</text>
</comment>
<dbReference type="EMBL" id="AZSI01000056">
    <property type="protein sequence ID" value="KEY62180.1"/>
    <property type="molecule type" value="Genomic_DNA"/>
</dbReference>
<proteinExistence type="predicted"/>
<name>A0A084AA51_LACLC</name>
<gene>
    <name evidence="1" type="ORF">U725_01688</name>
</gene>